<gene>
    <name evidence="4" type="ORF">ACFFHU_01905</name>
</gene>
<comment type="caution">
    <text evidence="4">The sequence shown here is derived from an EMBL/GenBank/DDBJ whole genome shotgun (WGS) entry which is preliminary data.</text>
</comment>
<accession>A0ABV6NQG8</accession>
<dbReference type="PANTHER" id="PTHR30466">
    <property type="entry name" value="FLAVIN REDUCTASE"/>
    <property type="match status" value="1"/>
</dbReference>
<dbReference type="InterPro" id="IPR050268">
    <property type="entry name" value="NADH-dep_flavin_reductase"/>
</dbReference>
<evidence type="ECO:0000259" key="3">
    <source>
        <dbReference type="SMART" id="SM00903"/>
    </source>
</evidence>
<sequence length="198" mass="21156">MPAAAVPHELRDAVTVPAPDRPDSVVVAATWAGSVRDPSVAAHFRQVLGHFATGLTLLTSRGRDGAPIGMTIQALMSLSLDPPLIALGVGRHSRSWERVRRAGGRFRLNLLTTDQAELAWQFGRYADGEHRFTGSAWRIGPAGLPELVRAHAWIDAAVRDEHDGGDHVLVVASVGSLRVGAGEPLIFHRGRPGRLAGP</sequence>
<evidence type="ECO:0000313" key="5">
    <source>
        <dbReference type="Proteomes" id="UP001589894"/>
    </source>
</evidence>
<evidence type="ECO:0000256" key="1">
    <source>
        <dbReference type="ARBA" id="ARBA00008898"/>
    </source>
</evidence>
<dbReference type="SMART" id="SM00903">
    <property type="entry name" value="Flavin_Reduct"/>
    <property type="match status" value="1"/>
</dbReference>
<dbReference type="InterPro" id="IPR012349">
    <property type="entry name" value="Split_barrel_FMN-bd"/>
</dbReference>
<dbReference type="InterPro" id="IPR002563">
    <property type="entry name" value="Flavin_Rdtase-like_dom"/>
</dbReference>
<comment type="similarity">
    <text evidence="1">Belongs to the non-flavoprotein flavin reductase family.</text>
</comment>
<evidence type="ECO:0000256" key="2">
    <source>
        <dbReference type="ARBA" id="ARBA00023002"/>
    </source>
</evidence>
<evidence type="ECO:0000313" key="4">
    <source>
        <dbReference type="EMBL" id="MFC0562929.1"/>
    </source>
</evidence>
<dbReference type="Proteomes" id="UP001589894">
    <property type="component" value="Unassembled WGS sequence"/>
</dbReference>
<proteinExistence type="inferred from homology"/>
<reference evidence="4 5" key="1">
    <citation type="submission" date="2024-09" db="EMBL/GenBank/DDBJ databases">
        <authorList>
            <person name="Sun Q."/>
            <person name="Mori K."/>
        </authorList>
    </citation>
    <scope>NUCLEOTIDE SEQUENCE [LARGE SCALE GENOMIC DNA]</scope>
    <source>
        <strain evidence="4 5">TBRC 2205</strain>
    </source>
</reference>
<keyword evidence="5" id="KW-1185">Reference proteome</keyword>
<dbReference type="SUPFAM" id="SSF50475">
    <property type="entry name" value="FMN-binding split barrel"/>
    <property type="match status" value="1"/>
</dbReference>
<dbReference type="EC" id="1.5.1.-" evidence="4"/>
<dbReference type="RefSeq" id="WP_377335016.1">
    <property type="nucleotide sequence ID" value="NZ_JBHLUE010000002.1"/>
</dbReference>
<dbReference type="PANTHER" id="PTHR30466:SF11">
    <property type="entry name" value="FLAVIN-DEPENDENT MONOOXYGENASE, REDUCTASE SUBUNIT HSAB"/>
    <property type="match status" value="1"/>
</dbReference>
<keyword evidence="2 4" id="KW-0560">Oxidoreductase</keyword>
<dbReference type="Gene3D" id="2.30.110.10">
    <property type="entry name" value="Electron Transport, Fmn-binding Protein, Chain A"/>
    <property type="match status" value="1"/>
</dbReference>
<name>A0ABV6NQG8_9ACTN</name>
<protein>
    <submittedName>
        <fullName evidence="4">Flavin reductase family protein</fullName>
        <ecNumber evidence="4">1.5.1.-</ecNumber>
    </submittedName>
</protein>
<dbReference type="EMBL" id="JBHLUE010000002">
    <property type="protein sequence ID" value="MFC0562929.1"/>
    <property type="molecule type" value="Genomic_DNA"/>
</dbReference>
<organism evidence="4 5">
    <name type="scientific">Plantactinospora siamensis</name>
    <dbReference type="NCBI Taxonomy" id="555372"/>
    <lineage>
        <taxon>Bacteria</taxon>
        <taxon>Bacillati</taxon>
        <taxon>Actinomycetota</taxon>
        <taxon>Actinomycetes</taxon>
        <taxon>Micromonosporales</taxon>
        <taxon>Micromonosporaceae</taxon>
        <taxon>Plantactinospora</taxon>
    </lineage>
</organism>
<dbReference type="GO" id="GO:0016491">
    <property type="term" value="F:oxidoreductase activity"/>
    <property type="evidence" value="ECO:0007669"/>
    <property type="project" value="UniProtKB-KW"/>
</dbReference>
<dbReference type="Pfam" id="PF01613">
    <property type="entry name" value="Flavin_Reduct"/>
    <property type="match status" value="1"/>
</dbReference>
<feature type="domain" description="Flavin reductase like" evidence="3">
    <location>
        <begin position="48"/>
        <end position="194"/>
    </location>
</feature>